<feature type="transmembrane region" description="Helical" evidence="7">
    <location>
        <begin position="286"/>
        <end position="308"/>
    </location>
</feature>
<dbReference type="RefSeq" id="WP_224794108.1">
    <property type="nucleotide sequence ID" value="NZ_CABVHU010000009.1"/>
</dbReference>
<name>A0A5E7D5M9_PSEFL</name>
<sequence length="857" mass="94070">MAHTKQDTMPVIRDLRDFDRRSGNRLERLVFNYRPLFIALMTLVTLVLGYMAVTRLELRPSFEKMIPQSQPYIQNFLENRQSLRGLGNSVRVVVENTQGDIFDPEYLNVLKQVNDELFLAEGVDRAWMKSLWTPAVRWTEVTEEGFQGGPVMPDSYQGSPSDIEQLRQNITRAGIVGSLVASDFKSSMLIVPLLDKATATGQRLDYHQFSQMLEAQLRDKIEFAGDSAARLTGEEGKGQYKVRVIGFAKLMGDLIDGLIQVMMFFGLAVVTSLIIIYLYTRCVRSTLLVVGCSLIAVVWQLGIVAWLGYAIDPYSVLVPFLIFAIGVSHAAQKMNGIMQDIARGTHKLIAARYTFRRLFIAGVTALLADAVGFAVLMLIDIPVIQDLAITASIGVAVLIFTSLLLMPVALSYIGVGRKAAERALKIDTRADGHKGFGKLWDTLDRFTTRKWATGAVLVAALMGIGGFMVSLQLKIGDLDSGAPELRADSRYNRDNAYITSHYALSSDLFAVMIKTPAEGCLNYRTLILADRLAWELQQYPGVQATASLVNAVRQITAGTYEGNPKLNSIQRNQDVLNYAAQQASVNSPELFNTDCSLMPVIAFLKDHKAETLDAVVAIADQFARDNSSEDRQFLLAAGSAGIEAATNIVVREANRTMLLYVYGAVTLFCLITFRSWRATLVALLPLVLTSILCEALMVVMGIGVKVATLPVIALGVGIGVDYALYLLSVQLQYQRQGLPLSQAYRNAVSFTGRVVGLVGITLAAGVVCWAWSPIKFQADMGILLTFMFLWNMLGALILIPALSHFLLRTHHVLGKRTEEVALEVVGAEGSQGMTQSPGASQTARNRNIRAPSKGSVR</sequence>
<dbReference type="PROSITE" id="PS50156">
    <property type="entry name" value="SSD"/>
    <property type="match status" value="1"/>
</dbReference>
<feature type="region of interest" description="Disordered" evidence="6">
    <location>
        <begin position="828"/>
        <end position="857"/>
    </location>
</feature>
<accession>A0A5E7D5M9</accession>
<evidence type="ECO:0000256" key="1">
    <source>
        <dbReference type="ARBA" id="ARBA00004651"/>
    </source>
</evidence>
<evidence type="ECO:0000313" key="10">
    <source>
        <dbReference type="Proteomes" id="UP000409037"/>
    </source>
</evidence>
<dbReference type="SUPFAM" id="SSF82866">
    <property type="entry name" value="Multidrug efflux transporter AcrB transmembrane domain"/>
    <property type="match status" value="2"/>
</dbReference>
<proteinExistence type="predicted"/>
<feature type="domain" description="SSD" evidence="8">
    <location>
        <begin position="294"/>
        <end position="412"/>
    </location>
</feature>
<feature type="transmembrane region" description="Helical" evidence="7">
    <location>
        <begin position="31"/>
        <end position="53"/>
    </location>
</feature>
<feature type="transmembrane region" description="Helical" evidence="7">
    <location>
        <begin position="709"/>
        <end position="729"/>
    </location>
</feature>
<evidence type="ECO:0000256" key="3">
    <source>
        <dbReference type="ARBA" id="ARBA00022692"/>
    </source>
</evidence>
<evidence type="ECO:0000259" key="8">
    <source>
        <dbReference type="PROSITE" id="PS50156"/>
    </source>
</evidence>
<feature type="compositionally biased region" description="Polar residues" evidence="6">
    <location>
        <begin position="831"/>
        <end position="845"/>
    </location>
</feature>
<evidence type="ECO:0000313" key="9">
    <source>
        <dbReference type="EMBL" id="VVO12607.1"/>
    </source>
</evidence>
<dbReference type="Proteomes" id="UP000409037">
    <property type="component" value="Unassembled WGS sequence"/>
</dbReference>
<feature type="transmembrane region" description="Helical" evidence="7">
    <location>
        <begin position="750"/>
        <end position="772"/>
    </location>
</feature>
<feature type="transmembrane region" description="Helical" evidence="7">
    <location>
        <begin position="257"/>
        <end position="279"/>
    </location>
</feature>
<dbReference type="InterPro" id="IPR000731">
    <property type="entry name" value="SSD"/>
</dbReference>
<dbReference type="GO" id="GO:0005886">
    <property type="term" value="C:plasma membrane"/>
    <property type="evidence" value="ECO:0007669"/>
    <property type="project" value="UniProtKB-SubCell"/>
</dbReference>
<keyword evidence="2" id="KW-1003">Cell membrane</keyword>
<feature type="transmembrane region" description="Helical" evidence="7">
    <location>
        <begin position="784"/>
        <end position="807"/>
    </location>
</feature>
<organism evidence="9 10">
    <name type="scientific">Pseudomonas fluorescens</name>
    <dbReference type="NCBI Taxonomy" id="294"/>
    <lineage>
        <taxon>Bacteria</taxon>
        <taxon>Pseudomonadati</taxon>
        <taxon>Pseudomonadota</taxon>
        <taxon>Gammaproteobacteria</taxon>
        <taxon>Pseudomonadales</taxon>
        <taxon>Pseudomonadaceae</taxon>
        <taxon>Pseudomonas</taxon>
    </lineage>
</organism>
<gene>
    <name evidence="9" type="ORF">PS833_03549</name>
</gene>
<evidence type="ECO:0000256" key="7">
    <source>
        <dbReference type="SAM" id="Phobius"/>
    </source>
</evidence>
<evidence type="ECO:0000256" key="2">
    <source>
        <dbReference type="ARBA" id="ARBA00022475"/>
    </source>
</evidence>
<evidence type="ECO:0000256" key="6">
    <source>
        <dbReference type="SAM" id="MobiDB-lite"/>
    </source>
</evidence>
<dbReference type="Gene3D" id="1.20.1640.10">
    <property type="entry name" value="Multidrug efflux transporter AcrB transmembrane domain"/>
    <property type="match status" value="2"/>
</dbReference>
<dbReference type="Pfam" id="PF03176">
    <property type="entry name" value="MMPL"/>
    <property type="match status" value="2"/>
</dbReference>
<feature type="transmembrane region" description="Helical" evidence="7">
    <location>
        <begin position="680"/>
        <end position="703"/>
    </location>
</feature>
<dbReference type="PANTHER" id="PTHR33406:SF10">
    <property type="entry name" value="SSD DOMAIN-CONTAINING PROTEIN"/>
    <property type="match status" value="1"/>
</dbReference>
<feature type="transmembrane region" description="Helical" evidence="7">
    <location>
        <begin position="451"/>
        <end position="471"/>
    </location>
</feature>
<comment type="subcellular location">
    <subcellularLocation>
        <location evidence="1">Cell membrane</location>
        <topology evidence="1">Multi-pass membrane protein</topology>
    </subcellularLocation>
</comment>
<evidence type="ECO:0000256" key="4">
    <source>
        <dbReference type="ARBA" id="ARBA00022989"/>
    </source>
</evidence>
<protein>
    <recommendedName>
        <fullName evidence="8">SSD domain-containing protein</fullName>
    </recommendedName>
</protein>
<evidence type="ECO:0000256" key="5">
    <source>
        <dbReference type="ARBA" id="ARBA00023136"/>
    </source>
</evidence>
<dbReference type="PANTHER" id="PTHR33406">
    <property type="entry name" value="MEMBRANE PROTEIN MJ1562-RELATED"/>
    <property type="match status" value="1"/>
</dbReference>
<keyword evidence="5 7" id="KW-0472">Membrane</keyword>
<keyword evidence="4 7" id="KW-1133">Transmembrane helix</keyword>
<dbReference type="EMBL" id="CABVHU010000009">
    <property type="protein sequence ID" value="VVO12607.1"/>
    <property type="molecule type" value="Genomic_DNA"/>
</dbReference>
<reference evidence="9 10" key="1">
    <citation type="submission" date="2019-09" db="EMBL/GenBank/DDBJ databases">
        <authorList>
            <person name="Chandra G."/>
            <person name="Truman W A."/>
        </authorList>
    </citation>
    <scope>NUCLEOTIDE SEQUENCE [LARGE SCALE GENOMIC DNA]</scope>
    <source>
        <strain evidence="9">PS833</strain>
    </source>
</reference>
<feature type="transmembrane region" description="Helical" evidence="7">
    <location>
        <begin position="314"/>
        <end position="331"/>
    </location>
</feature>
<dbReference type="InterPro" id="IPR004869">
    <property type="entry name" value="MMPL_dom"/>
</dbReference>
<feature type="transmembrane region" description="Helical" evidence="7">
    <location>
        <begin position="358"/>
        <end position="379"/>
    </location>
</feature>
<dbReference type="AlphaFoldDB" id="A0A5E7D5M9"/>
<feature type="transmembrane region" description="Helical" evidence="7">
    <location>
        <begin position="391"/>
        <end position="415"/>
    </location>
</feature>
<keyword evidence="3 7" id="KW-0812">Transmembrane</keyword>
<feature type="transmembrane region" description="Helical" evidence="7">
    <location>
        <begin position="657"/>
        <end position="673"/>
    </location>
</feature>
<dbReference type="InterPro" id="IPR050545">
    <property type="entry name" value="Mycobact_MmpL"/>
</dbReference>